<evidence type="ECO:0008006" key="4">
    <source>
        <dbReference type="Google" id="ProtNLM"/>
    </source>
</evidence>
<dbReference type="EMBL" id="NSDM01000018">
    <property type="protein sequence ID" value="MDQ2588412.1"/>
    <property type="molecule type" value="Genomic_DNA"/>
</dbReference>
<dbReference type="Gene3D" id="1.20.120.450">
    <property type="entry name" value="dinb family like domain"/>
    <property type="match status" value="1"/>
</dbReference>
<organism evidence="2 3">
    <name type="scientific">Saccharothrix yanglingensis</name>
    <dbReference type="NCBI Taxonomy" id="659496"/>
    <lineage>
        <taxon>Bacteria</taxon>
        <taxon>Bacillati</taxon>
        <taxon>Actinomycetota</taxon>
        <taxon>Actinomycetes</taxon>
        <taxon>Pseudonocardiales</taxon>
        <taxon>Pseudonocardiaceae</taxon>
        <taxon>Saccharothrix</taxon>
    </lineage>
</organism>
<dbReference type="SUPFAM" id="SSF109854">
    <property type="entry name" value="DinB/YfiT-like putative metalloenzymes"/>
    <property type="match status" value="1"/>
</dbReference>
<feature type="compositionally biased region" description="Basic and acidic residues" evidence="1">
    <location>
        <begin position="195"/>
        <end position="210"/>
    </location>
</feature>
<gene>
    <name evidence="2" type="ORF">CKY47_31555</name>
</gene>
<dbReference type="InterPro" id="IPR034660">
    <property type="entry name" value="DinB/YfiT-like"/>
</dbReference>
<comment type="caution">
    <text evidence="2">The sequence shown here is derived from an EMBL/GenBank/DDBJ whole genome shotgun (WGS) entry which is preliminary data.</text>
</comment>
<feature type="region of interest" description="Disordered" evidence="1">
    <location>
        <begin position="180"/>
        <end position="210"/>
    </location>
</feature>
<evidence type="ECO:0000256" key="1">
    <source>
        <dbReference type="SAM" id="MobiDB-lite"/>
    </source>
</evidence>
<proteinExistence type="predicted"/>
<evidence type="ECO:0000313" key="2">
    <source>
        <dbReference type="EMBL" id="MDQ2588412.1"/>
    </source>
</evidence>
<keyword evidence="3" id="KW-1185">Reference proteome</keyword>
<reference evidence="2 3" key="1">
    <citation type="submission" date="2017-06" db="EMBL/GenBank/DDBJ databases">
        <title>Cultured bacterium strain Saccharothrix yanglingensis Hhs.015.</title>
        <authorList>
            <person name="Xia Y."/>
        </authorList>
    </citation>
    <scope>NUCLEOTIDE SEQUENCE [LARGE SCALE GENOMIC DNA]</scope>
    <source>
        <strain evidence="2 3">Hhs.015</strain>
    </source>
</reference>
<sequence length="228" mass="24882">MAPTTRSAPAPGRHGCGRPGAGALVPFQSASGSERSPTFAGTDRSSPGWSWTRRRSAERPQRPDPGAGRPRRRGRGHRAGLDGRAARFDPPLPTGDTGFRHGAGQVPAVTAPADLLLDHHQAVHDRTAYLRDLVAEDPPRGVDESWDSPVALVVRLVSVIGDAPLHVGQAAFARGVLPARRSRPRRRRTPAVAARRADHDRPEQRRRRPPFDRLDSRIVPLLRGWCRA</sequence>
<protein>
    <recommendedName>
        <fullName evidence="4">DUF664 domain-containing protein</fullName>
    </recommendedName>
</protein>
<accession>A0ABU0X8F1</accession>
<name>A0ABU0X8F1_9PSEU</name>
<feature type="region of interest" description="Disordered" evidence="1">
    <location>
        <begin position="1"/>
        <end position="104"/>
    </location>
</feature>
<feature type="compositionally biased region" description="Basic residues" evidence="1">
    <location>
        <begin position="180"/>
        <end position="189"/>
    </location>
</feature>
<feature type="compositionally biased region" description="Basic residues" evidence="1">
    <location>
        <begin position="69"/>
        <end position="78"/>
    </location>
</feature>
<evidence type="ECO:0000313" key="3">
    <source>
        <dbReference type="Proteomes" id="UP001225605"/>
    </source>
</evidence>
<dbReference type="Proteomes" id="UP001225605">
    <property type="component" value="Unassembled WGS sequence"/>
</dbReference>